<protein>
    <submittedName>
        <fullName evidence="3">Uncharacterized protein</fullName>
    </submittedName>
</protein>
<keyword evidence="2" id="KW-1133">Transmembrane helix</keyword>
<dbReference type="EnsemblMetazoa" id="MESCA000464-RA">
    <property type="protein sequence ID" value="MESCA000464-PA"/>
    <property type="gene ID" value="MESCA000464"/>
</dbReference>
<dbReference type="HOGENOM" id="CLU_1760881_0_0_1"/>
<dbReference type="EMBL" id="CAQQ02003264">
    <property type="status" value="NOT_ANNOTATED_CDS"/>
    <property type="molecule type" value="Genomic_DNA"/>
</dbReference>
<evidence type="ECO:0000313" key="3">
    <source>
        <dbReference type="EnsemblMetazoa" id="MESCA000464-PA"/>
    </source>
</evidence>
<keyword evidence="2" id="KW-0472">Membrane</keyword>
<keyword evidence="4" id="KW-1185">Reference proteome</keyword>
<accession>T1GB43</accession>
<sequence>MVHSSVSSDHNLVRAGIRCRISSTKKPNNSHRHWTEKSQKTNRWGDQEYNEAVYEKYKLYPRRTYPKRGTMTREGKDDEVGKETHRKQQFGELDFMRNRNQAVSKRQQTKKAFNLYFYHMYTPFSILIYSVFACKIYERSTFHSWTKT</sequence>
<dbReference type="EMBL" id="CAQQ02003263">
    <property type="status" value="NOT_ANNOTATED_CDS"/>
    <property type="molecule type" value="Genomic_DNA"/>
</dbReference>
<organism evidence="3 4">
    <name type="scientific">Megaselia scalaris</name>
    <name type="common">Humpbacked fly</name>
    <name type="synonym">Phora scalaris</name>
    <dbReference type="NCBI Taxonomy" id="36166"/>
    <lineage>
        <taxon>Eukaryota</taxon>
        <taxon>Metazoa</taxon>
        <taxon>Ecdysozoa</taxon>
        <taxon>Arthropoda</taxon>
        <taxon>Hexapoda</taxon>
        <taxon>Insecta</taxon>
        <taxon>Pterygota</taxon>
        <taxon>Neoptera</taxon>
        <taxon>Endopterygota</taxon>
        <taxon>Diptera</taxon>
        <taxon>Brachycera</taxon>
        <taxon>Muscomorpha</taxon>
        <taxon>Platypezoidea</taxon>
        <taxon>Phoridae</taxon>
        <taxon>Megaseliini</taxon>
        <taxon>Megaselia</taxon>
    </lineage>
</organism>
<evidence type="ECO:0000313" key="4">
    <source>
        <dbReference type="Proteomes" id="UP000015102"/>
    </source>
</evidence>
<evidence type="ECO:0000256" key="1">
    <source>
        <dbReference type="SAM" id="MobiDB-lite"/>
    </source>
</evidence>
<reference evidence="4" key="1">
    <citation type="submission" date="2013-02" db="EMBL/GenBank/DDBJ databases">
        <authorList>
            <person name="Hughes D."/>
        </authorList>
    </citation>
    <scope>NUCLEOTIDE SEQUENCE</scope>
    <source>
        <strain>Durham</strain>
        <strain evidence="4">NC isolate 2 -- Noor lab</strain>
    </source>
</reference>
<name>T1GB43_MEGSC</name>
<evidence type="ECO:0000256" key="2">
    <source>
        <dbReference type="SAM" id="Phobius"/>
    </source>
</evidence>
<feature type="compositionally biased region" description="Basic and acidic residues" evidence="1">
    <location>
        <begin position="71"/>
        <end position="83"/>
    </location>
</feature>
<feature type="region of interest" description="Disordered" evidence="1">
    <location>
        <begin position="65"/>
        <end position="90"/>
    </location>
</feature>
<proteinExistence type="predicted"/>
<dbReference type="Proteomes" id="UP000015102">
    <property type="component" value="Unassembled WGS sequence"/>
</dbReference>
<feature type="transmembrane region" description="Helical" evidence="2">
    <location>
        <begin position="115"/>
        <end position="132"/>
    </location>
</feature>
<keyword evidence="2" id="KW-0812">Transmembrane</keyword>
<reference evidence="3" key="2">
    <citation type="submission" date="2015-06" db="UniProtKB">
        <authorList>
            <consortium name="EnsemblMetazoa"/>
        </authorList>
    </citation>
    <scope>IDENTIFICATION</scope>
</reference>
<dbReference type="AlphaFoldDB" id="T1GB43"/>
<feature type="region of interest" description="Disordered" evidence="1">
    <location>
        <begin position="20"/>
        <end position="41"/>
    </location>
</feature>